<comment type="caution">
    <text evidence="2">The sequence shown here is derived from an EMBL/GenBank/DDBJ whole genome shotgun (WGS) entry which is preliminary data.</text>
</comment>
<dbReference type="RefSeq" id="WP_345272230.1">
    <property type="nucleotide sequence ID" value="NZ_BAABJH010000001.1"/>
</dbReference>
<name>A0ABP9EPR9_9FLAO</name>
<sequence>MKKLMLSLFLLGLTTQIFAQDPKILPEVFIVHNYKYLSSANTGEIAIPVKELQIKVSDFDVKELDVYADEHDLYDVYFFIPEGKVLASYDKDSNLLRTAERYKNINLPSTVLTAVKRRFPNWSISKNLYLVNFHESGNMKKLYKLVLENGEQRIRVKVDEYGDFL</sequence>
<feature type="chain" id="PRO_5047203988" description="Nicotinate-nucleotide adenylyltransferase" evidence="1">
    <location>
        <begin position="20"/>
        <end position="165"/>
    </location>
</feature>
<protein>
    <recommendedName>
        <fullName evidence="4">Nicotinate-nucleotide adenylyltransferase</fullName>
    </recommendedName>
</protein>
<dbReference type="Gene3D" id="3.10.450.360">
    <property type="match status" value="1"/>
</dbReference>
<keyword evidence="1" id="KW-0732">Signal</keyword>
<dbReference type="Proteomes" id="UP001500433">
    <property type="component" value="Unassembled WGS sequence"/>
</dbReference>
<organism evidence="2 3">
    <name type="scientific">Flaviramulus aquimarinus</name>
    <dbReference type="NCBI Taxonomy" id="1170456"/>
    <lineage>
        <taxon>Bacteria</taxon>
        <taxon>Pseudomonadati</taxon>
        <taxon>Bacteroidota</taxon>
        <taxon>Flavobacteriia</taxon>
        <taxon>Flavobacteriales</taxon>
        <taxon>Flavobacteriaceae</taxon>
        <taxon>Flaviramulus</taxon>
    </lineage>
</organism>
<keyword evidence="3" id="KW-1185">Reference proteome</keyword>
<evidence type="ECO:0000256" key="1">
    <source>
        <dbReference type="SAM" id="SignalP"/>
    </source>
</evidence>
<dbReference type="SUPFAM" id="SSF160574">
    <property type="entry name" value="BT0923-like"/>
    <property type="match status" value="1"/>
</dbReference>
<proteinExistence type="predicted"/>
<evidence type="ECO:0000313" key="3">
    <source>
        <dbReference type="Proteomes" id="UP001500433"/>
    </source>
</evidence>
<evidence type="ECO:0000313" key="2">
    <source>
        <dbReference type="EMBL" id="GAA4884308.1"/>
    </source>
</evidence>
<reference evidence="3" key="1">
    <citation type="journal article" date="2019" name="Int. J. Syst. Evol. Microbiol.">
        <title>The Global Catalogue of Microorganisms (GCM) 10K type strain sequencing project: providing services to taxonomists for standard genome sequencing and annotation.</title>
        <authorList>
            <consortium name="The Broad Institute Genomics Platform"/>
            <consortium name="The Broad Institute Genome Sequencing Center for Infectious Disease"/>
            <person name="Wu L."/>
            <person name="Ma J."/>
        </authorList>
    </citation>
    <scope>NUCLEOTIDE SEQUENCE [LARGE SCALE GENOMIC DNA]</scope>
    <source>
        <strain evidence="3">JCM 18274</strain>
    </source>
</reference>
<feature type="signal peptide" evidence="1">
    <location>
        <begin position="1"/>
        <end position="19"/>
    </location>
</feature>
<gene>
    <name evidence="2" type="ORF">GCM10023311_03350</name>
</gene>
<dbReference type="EMBL" id="BAABJH010000001">
    <property type="protein sequence ID" value="GAA4884308.1"/>
    <property type="molecule type" value="Genomic_DNA"/>
</dbReference>
<evidence type="ECO:0008006" key="4">
    <source>
        <dbReference type="Google" id="ProtNLM"/>
    </source>
</evidence>
<accession>A0ABP9EPR9</accession>